<dbReference type="Pfam" id="PF00439">
    <property type="entry name" value="Bromodomain"/>
    <property type="match status" value="2"/>
</dbReference>
<evidence type="ECO:0000256" key="2">
    <source>
        <dbReference type="ARBA" id="ARBA00022737"/>
    </source>
</evidence>
<keyword evidence="11" id="KW-1185">Reference proteome</keyword>
<dbReference type="SMART" id="SM00297">
    <property type="entry name" value="BROMO"/>
    <property type="match status" value="2"/>
</dbReference>
<dbReference type="PROSITE" id="PS00633">
    <property type="entry name" value="BROMODOMAIN_1"/>
    <property type="match status" value="2"/>
</dbReference>
<comment type="caution">
    <text evidence="10">The sequence shown here is derived from an EMBL/GenBank/DDBJ whole genome shotgun (WGS) entry which is preliminary data.</text>
</comment>
<evidence type="ECO:0000256" key="7">
    <source>
        <dbReference type="ARBA" id="ARBA00023242"/>
    </source>
</evidence>
<name>A0ABV0NAA8_9TELE</name>
<evidence type="ECO:0000256" key="3">
    <source>
        <dbReference type="ARBA" id="ARBA00022853"/>
    </source>
</evidence>
<dbReference type="InterPro" id="IPR018359">
    <property type="entry name" value="Bromodomain_CS"/>
</dbReference>
<dbReference type="PANTHER" id="PTHR16062:SF19">
    <property type="entry name" value="PROTEIN POLYBROMO-1"/>
    <property type="match status" value="1"/>
</dbReference>
<keyword evidence="7" id="KW-0539">Nucleus</keyword>
<gene>
    <name evidence="10" type="primary">PBRM1_1</name>
    <name evidence="10" type="ORF">GOODEAATRI_012107</name>
</gene>
<organism evidence="10 11">
    <name type="scientific">Goodea atripinnis</name>
    <dbReference type="NCBI Taxonomy" id="208336"/>
    <lineage>
        <taxon>Eukaryota</taxon>
        <taxon>Metazoa</taxon>
        <taxon>Chordata</taxon>
        <taxon>Craniata</taxon>
        <taxon>Vertebrata</taxon>
        <taxon>Euteleostomi</taxon>
        <taxon>Actinopterygii</taxon>
        <taxon>Neopterygii</taxon>
        <taxon>Teleostei</taxon>
        <taxon>Neoteleostei</taxon>
        <taxon>Acanthomorphata</taxon>
        <taxon>Ovalentaria</taxon>
        <taxon>Atherinomorphae</taxon>
        <taxon>Cyprinodontiformes</taxon>
        <taxon>Goodeidae</taxon>
        <taxon>Goodea</taxon>
    </lineage>
</organism>
<comment type="subcellular location">
    <subcellularLocation>
        <location evidence="1">Nucleus</location>
    </subcellularLocation>
</comment>
<keyword evidence="6" id="KW-0804">Transcription</keyword>
<evidence type="ECO:0000256" key="6">
    <source>
        <dbReference type="ARBA" id="ARBA00023163"/>
    </source>
</evidence>
<evidence type="ECO:0000256" key="1">
    <source>
        <dbReference type="ARBA" id="ARBA00004123"/>
    </source>
</evidence>
<dbReference type="SUPFAM" id="SSF47370">
    <property type="entry name" value="Bromodomain"/>
    <property type="match status" value="2"/>
</dbReference>
<keyword evidence="2" id="KW-0677">Repeat</keyword>
<evidence type="ECO:0000313" key="11">
    <source>
        <dbReference type="Proteomes" id="UP001476798"/>
    </source>
</evidence>
<dbReference type="PROSITE" id="PS50014">
    <property type="entry name" value="BROMODOMAIN_2"/>
    <property type="match status" value="2"/>
</dbReference>
<dbReference type="InterPro" id="IPR001487">
    <property type="entry name" value="Bromodomain"/>
</dbReference>
<keyword evidence="3" id="KW-0156">Chromatin regulator</keyword>
<proteinExistence type="predicted"/>
<keyword evidence="5 8" id="KW-0103">Bromodomain</keyword>
<evidence type="ECO:0000256" key="4">
    <source>
        <dbReference type="ARBA" id="ARBA00023015"/>
    </source>
</evidence>
<dbReference type="InterPro" id="IPR037382">
    <property type="entry name" value="Rsc/polybromo"/>
</dbReference>
<evidence type="ECO:0000256" key="5">
    <source>
        <dbReference type="ARBA" id="ARBA00023117"/>
    </source>
</evidence>
<dbReference type="PRINTS" id="PR00503">
    <property type="entry name" value="BROMODOMAIN"/>
</dbReference>
<dbReference type="Gene3D" id="1.20.920.10">
    <property type="entry name" value="Bromodomain-like"/>
    <property type="match status" value="3"/>
</dbReference>
<feature type="domain" description="Bromo" evidence="9">
    <location>
        <begin position="16"/>
        <end position="86"/>
    </location>
</feature>
<reference evidence="10 11" key="1">
    <citation type="submission" date="2021-06" db="EMBL/GenBank/DDBJ databases">
        <authorList>
            <person name="Palmer J.M."/>
        </authorList>
    </citation>
    <scope>NUCLEOTIDE SEQUENCE [LARGE SCALE GENOMIC DNA]</scope>
    <source>
        <strain evidence="10 11">GA_2019</strain>
        <tissue evidence="10">Muscle</tissue>
    </source>
</reference>
<accession>A0ABV0NAA8</accession>
<dbReference type="InterPro" id="IPR037968">
    <property type="entry name" value="PBRM1_BD5"/>
</dbReference>
<evidence type="ECO:0000256" key="8">
    <source>
        <dbReference type="PROSITE-ProRule" id="PRU00035"/>
    </source>
</evidence>
<dbReference type="CDD" id="cd05515">
    <property type="entry name" value="Bromo_polybromo_V"/>
    <property type="match status" value="1"/>
</dbReference>
<protein>
    <submittedName>
        <fullName evidence="10">Protein polybromo-1</fullName>
    </submittedName>
</protein>
<dbReference type="Proteomes" id="UP001476798">
    <property type="component" value="Unassembled WGS sequence"/>
</dbReference>
<dbReference type="InterPro" id="IPR036427">
    <property type="entry name" value="Bromodomain-like_sf"/>
</dbReference>
<dbReference type="EMBL" id="JAHRIO010030749">
    <property type="protein sequence ID" value="MEQ2168225.1"/>
    <property type="molecule type" value="Genomic_DNA"/>
</dbReference>
<evidence type="ECO:0000313" key="10">
    <source>
        <dbReference type="EMBL" id="MEQ2168225.1"/>
    </source>
</evidence>
<evidence type="ECO:0000259" key="9">
    <source>
        <dbReference type="PROSITE" id="PS50014"/>
    </source>
</evidence>
<dbReference type="PANTHER" id="PTHR16062">
    <property type="entry name" value="SWI/SNF-RELATED"/>
    <property type="match status" value="1"/>
</dbReference>
<keyword evidence="4" id="KW-0805">Transcription regulation</keyword>
<feature type="domain" description="Bromo" evidence="9">
    <location>
        <begin position="195"/>
        <end position="265"/>
    </location>
</feature>
<sequence length="385" mass="45046">MKALYTAVGEAREAATNRRLCELFMVKPSKKDYPDYYNVILEPMDLKTIEHKIKNERYTTEEELIEDMKLMFRNARHYNEEGSQVYNDADVLEKILKDKRKELGPPPEEEDGFLHVFTRVPSDLSVYPRRGLCHAECFQCFSQLGFTILLCSFNTVKFSVLGKSGVSPKKSKYLTPLQQKLNELYDAVRNFTDRRGRRLSTIFLRLPSRSELPDYYATIKRPIDMERIRSHMVTGRYQDVEALFEDFALMFNNACIYNEPESLIYRDALVLHRVLLETRKQQERGEDSGPPAVGPLVRELIRNLFVSVMGHQDEEGRCYSDSLAEIPAVDPSAPEKPTLNFDIIRINVERGLYRRLDIFQEHMFEVLEKARRLNRYANFKKELKM</sequence>